<evidence type="ECO:0000313" key="2">
    <source>
        <dbReference type="Proteomes" id="UP001461498"/>
    </source>
</evidence>
<proteinExistence type="predicted"/>
<gene>
    <name evidence="1" type="ORF">O3M35_000500</name>
</gene>
<sequence length="92" mass="9992">MVISLIDNSKLNVAFDAAINDSSRARIRQSDNCRKSLLDVLRGSYLLARDSIVPRDVFLEGRSGFGHSFIFSNVQASEATSLVLASLACTSL</sequence>
<keyword evidence="2" id="KW-1185">Reference proteome</keyword>
<dbReference type="AlphaFoldDB" id="A0AAW1DP45"/>
<dbReference type="Proteomes" id="UP001461498">
    <property type="component" value="Unassembled WGS sequence"/>
</dbReference>
<reference evidence="1 2" key="1">
    <citation type="submission" date="2022-12" db="EMBL/GenBank/DDBJ databases">
        <title>Chromosome-level genome assembly of true bugs.</title>
        <authorList>
            <person name="Ma L."/>
            <person name="Li H."/>
        </authorList>
    </citation>
    <scope>NUCLEOTIDE SEQUENCE [LARGE SCALE GENOMIC DNA]</scope>
    <source>
        <strain evidence="1">Lab_2022b</strain>
    </source>
</reference>
<name>A0AAW1DP45_9HEMI</name>
<dbReference type="EMBL" id="JAPXFL010000001">
    <property type="protein sequence ID" value="KAK9511943.1"/>
    <property type="molecule type" value="Genomic_DNA"/>
</dbReference>
<accession>A0AAW1DP45</accession>
<comment type="caution">
    <text evidence="1">The sequence shown here is derived from an EMBL/GenBank/DDBJ whole genome shotgun (WGS) entry which is preliminary data.</text>
</comment>
<protein>
    <submittedName>
        <fullName evidence="1">Uncharacterized protein</fullName>
    </submittedName>
</protein>
<organism evidence="1 2">
    <name type="scientific">Rhynocoris fuscipes</name>
    <dbReference type="NCBI Taxonomy" id="488301"/>
    <lineage>
        <taxon>Eukaryota</taxon>
        <taxon>Metazoa</taxon>
        <taxon>Ecdysozoa</taxon>
        <taxon>Arthropoda</taxon>
        <taxon>Hexapoda</taxon>
        <taxon>Insecta</taxon>
        <taxon>Pterygota</taxon>
        <taxon>Neoptera</taxon>
        <taxon>Paraneoptera</taxon>
        <taxon>Hemiptera</taxon>
        <taxon>Heteroptera</taxon>
        <taxon>Panheteroptera</taxon>
        <taxon>Cimicomorpha</taxon>
        <taxon>Reduviidae</taxon>
        <taxon>Harpactorinae</taxon>
        <taxon>Harpactorini</taxon>
        <taxon>Rhynocoris</taxon>
    </lineage>
</organism>
<evidence type="ECO:0000313" key="1">
    <source>
        <dbReference type="EMBL" id="KAK9511943.1"/>
    </source>
</evidence>